<reference evidence="1" key="1">
    <citation type="submission" date="2015-10" db="EMBL/GenBank/DDBJ databases">
        <authorList>
            <person name="Gilbert D.G."/>
        </authorList>
    </citation>
    <scope>NUCLEOTIDE SEQUENCE</scope>
</reference>
<gene>
    <name evidence="1" type="ORF">MGWOODY_Clf2864</name>
</gene>
<evidence type="ECO:0000313" key="1">
    <source>
        <dbReference type="EMBL" id="CUV02582.1"/>
    </source>
</evidence>
<name>A0A160V9B0_9ZZZZ</name>
<sequence length="65" mass="6983">MALGAVPDGDSAVRVPAGRGGVRFDVALMHCLGMKVPLNHYISLRKPLFWVTELKVEVASHVGRG</sequence>
<proteinExistence type="predicted"/>
<dbReference type="EMBL" id="FAXA01000273">
    <property type="protein sequence ID" value="CUV02582.1"/>
    <property type="molecule type" value="Genomic_DNA"/>
</dbReference>
<protein>
    <submittedName>
        <fullName evidence="1">Uncharacterized protein</fullName>
    </submittedName>
</protein>
<organism evidence="1">
    <name type="scientific">hydrothermal vent metagenome</name>
    <dbReference type="NCBI Taxonomy" id="652676"/>
    <lineage>
        <taxon>unclassified sequences</taxon>
        <taxon>metagenomes</taxon>
        <taxon>ecological metagenomes</taxon>
    </lineage>
</organism>
<accession>A0A160V9B0</accession>
<dbReference type="AlphaFoldDB" id="A0A160V9B0"/>